<dbReference type="AlphaFoldDB" id="A0AAQ4EF00"/>
<evidence type="ECO:0000313" key="3">
    <source>
        <dbReference type="EMBL" id="KAK8773250.1"/>
    </source>
</evidence>
<keyword evidence="2" id="KW-0732">Signal</keyword>
<reference evidence="3 4" key="1">
    <citation type="journal article" date="2023" name="Arcadia Sci">
        <title>De novo assembly of a long-read Amblyomma americanum tick genome.</title>
        <authorList>
            <person name="Chou S."/>
            <person name="Poskanzer K.E."/>
            <person name="Rollins M."/>
            <person name="Thuy-Boun P.S."/>
        </authorList>
    </citation>
    <scope>NUCLEOTIDE SEQUENCE [LARGE SCALE GENOMIC DNA]</scope>
    <source>
        <strain evidence="3">F_SG_1</strain>
        <tissue evidence="3">Salivary glands</tissue>
    </source>
</reference>
<feature type="signal peptide" evidence="2">
    <location>
        <begin position="1"/>
        <end position="21"/>
    </location>
</feature>
<organism evidence="3 4">
    <name type="scientific">Amblyomma americanum</name>
    <name type="common">Lone star tick</name>
    <dbReference type="NCBI Taxonomy" id="6943"/>
    <lineage>
        <taxon>Eukaryota</taxon>
        <taxon>Metazoa</taxon>
        <taxon>Ecdysozoa</taxon>
        <taxon>Arthropoda</taxon>
        <taxon>Chelicerata</taxon>
        <taxon>Arachnida</taxon>
        <taxon>Acari</taxon>
        <taxon>Parasitiformes</taxon>
        <taxon>Ixodida</taxon>
        <taxon>Ixodoidea</taxon>
        <taxon>Ixodidae</taxon>
        <taxon>Amblyomminae</taxon>
        <taxon>Amblyomma</taxon>
    </lineage>
</organism>
<feature type="compositionally biased region" description="Polar residues" evidence="1">
    <location>
        <begin position="68"/>
        <end position="86"/>
    </location>
</feature>
<gene>
    <name evidence="3" type="ORF">V5799_012219</name>
</gene>
<dbReference type="Proteomes" id="UP001321473">
    <property type="component" value="Unassembled WGS sequence"/>
</dbReference>
<evidence type="ECO:0008006" key="5">
    <source>
        <dbReference type="Google" id="ProtNLM"/>
    </source>
</evidence>
<comment type="caution">
    <text evidence="3">The sequence shown here is derived from an EMBL/GenBank/DDBJ whole genome shotgun (WGS) entry which is preliminary data.</text>
</comment>
<feature type="region of interest" description="Disordered" evidence="1">
    <location>
        <begin position="28"/>
        <end position="99"/>
    </location>
</feature>
<protein>
    <recommendedName>
        <fullName evidence="5">Secreted protein</fullName>
    </recommendedName>
</protein>
<sequence length="465" mass="51783">MILLLCVLLVLWVGGYLDVSGEELRRKASDDSEATFAPPSSCGKRCSQTADKENATTESSTSDDESKNNVTRHASESTTTDSSNVRESSETRRQTHGSSEVVGDICLNTYHTDDDDLDNYQIPGEGMASLAQSTIHHCDVFIRCCYYLENNMTLRMDTSSSGARSAKDMYLHTFTKKRRPSLNDCHSRANRALVAVRFRGSAFRRLLETGGQQARKLFVRNILRVVRSDHYAGVRLWCREEDSGRIVQPGFIRVVRDLTAALRKANFTLGLFLPYANRRRPGAYANRLRLLHGVFRSPLSLLLYPTARILLRSSLKKWTSPSQMVVISGGRHPAGTSWAPSVCYLFVSATAISVGLSSTTASCSDADEGVSTKATFLSGKELSRLCHSWDSSWKVWSHLYHSVACPSGHGGGRNKEALVFQTPLQAWKFRREVLAHARSSCFGFVDDRQGFPRTCQFTSLSLERP</sequence>
<proteinExistence type="predicted"/>
<evidence type="ECO:0000313" key="4">
    <source>
        <dbReference type="Proteomes" id="UP001321473"/>
    </source>
</evidence>
<evidence type="ECO:0000256" key="2">
    <source>
        <dbReference type="SAM" id="SignalP"/>
    </source>
</evidence>
<feature type="chain" id="PRO_5042821185" description="Secreted protein" evidence="2">
    <location>
        <begin position="22"/>
        <end position="465"/>
    </location>
</feature>
<name>A0AAQ4EF00_AMBAM</name>
<evidence type="ECO:0000256" key="1">
    <source>
        <dbReference type="SAM" id="MobiDB-lite"/>
    </source>
</evidence>
<dbReference type="EMBL" id="JARKHS020017171">
    <property type="protein sequence ID" value="KAK8773250.1"/>
    <property type="molecule type" value="Genomic_DNA"/>
</dbReference>
<accession>A0AAQ4EF00</accession>
<keyword evidence="4" id="KW-1185">Reference proteome</keyword>